<organism evidence="2 3">
    <name type="scientific">Circinella minor</name>
    <dbReference type="NCBI Taxonomy" id="1195481"/>
    <lineage>
        <taxon>Eukaryota</taxon>
        <taxon>Fungi</taxon>
        <taxon>Fungi incertae sedis</taxon>
        <taxon>Mucoromycota</taxon>
        <taxon>Mucoromycotina</taxon>
        <taxon>Mucoromycetes</taxon>
        <taxon>Mucorales</taxon>
        <taxon>Lichtheimiaceae</taxon>
        <taxon>Circinella</taxon>
    </lineage>
</organism>
<dbReference type="AlphaFoldDB" id="A0A8H7RUV1"/>
<proteinExistence type="predicted"/>
<keyword evidence="1" id="KW-0732">Signal</keyword>
<reference evidence="2 3" key="1">
    <citation type="submission" date="2020-12" db="EMBL/GenBank/DDBJ databases">
        <title>Metabolic potential, ecology and presence of endohyphal bacteria is reflected in genomic diversity of Mucoromycotina.</title>
        <authorList>
            <person name="Muszewska A."/>
            <person name="Okrasinska A."/>
            <person name="Steczkiewicz K."/>
            <person name="Drgas O."/>
            <person name="Orlowska M."/>
            <person name="Perlinska-Lenart U."/>
            <person name="Aleksandrzak-Piekarczyk T."/>
            <person name="Szatraj K."/>
            <person name="Zielenkiewicz U."/>
            <person name="Pilsyk S."/>
            <person name="Malc E."/>
            <person name="Mieczkowski P."/>
            <person name="Kruszewska J.S."/>
            <person name="Biernat P."/>
            <person name="Pawlowska J."/>
        </authorList>
    </citation>
    <scope>NUCLEOTIDE SEQUENCE [LARGE SCALE GENOMIC DNA]</scope>
    <source>
        <strain evidence="2 3">CBS 142.35</strain>
    </source>
</reference>
<feature type="signal peptide" evidence="1">
    <location>
        <begin position="1"/>
        <end position="20"/>
    </location>
</feature>
<gene>
    <name evidence="2" type="ORF">INT45_011574</name>
</gene>
<name>A0A8H7RUV1_9FUNG</name>
<evidence type="ECO:0008006" key="4">
    <source>
        <dbReference type="Google" id="ProtNLM"/>
    </source>
</evidence>
<dbReference type="OrthoDB" id="2220192at2759"/>
<dbReference type="EMBL" id="JAEPRB010000336">
    <property type="protein sequence ID" value="KAG2217023.1"/>
    <property type="molecule type" value="Genomic_DNA"/>
</dbReference>
<accession>A0A8H7RUV1</accession>
<dbReference type="Proteomes" id="UP000646827">
    <property type="component" value="Unassembled WGS sequence"/>
</dbReference>
<protein>
    <recommendedName>
        <fullName evidence="4">Secreted protein</fullName>
    </recommendedName>
</protein>
<feature type="chain" id="PRO_5034440255" description="Secreted protein" evidence="1">
    <location>
        <begin position="21"/>
        <end position="101"/>
    </location>
</feature>
<evidence type="ECO:0000313" key="3">
    <source>
        <dbReference type="Proteomes" id="UP000646827"/>
    </source>
</evidence>
<evidence type="ECO:0000313" key="2">
    <source>
        <dbReference type="EMBL" id="KAG2217023.1"/>
    </source>
</evidence>
<comment type="caution">
    <text evidence="2">The sequence shown here is derived from an EMBL/GenBank/DDBJ whole genome shotgun (WGS) entry which is preliminary data.</text>
</comment>
<evidence type="ECO:0000256" key="1">
    <source>
        <dbReference type="SAM" id="SignalP"/>
    </source>
</evidence>
<keyword evidence="3" id="KW-1185">Reference proteome</keyword>
<sequence>MTLLLPLFLLLITTVYGTLAKYKPPAGVVLHADDSKTRSGLLSRDHRCTEFPSQFPAHSAQNMGATHCSLWSNNDCTGSLYVVPAHYQINMPNGQYKSIIC</sequence>